<keyword evidence="2" id="KW-0732">Signal</keyword>
<feature type="region of interest" description="Disordered" evidence="1">
    <location>
        <begin position="90"/>
        <end position="113"/>
    </location>
</feature>
<gene>
    <name evidence="3" type="ORF">GCM10012278_44820</name>
</gene>
<evidence type="ECO:0000313" key="4">
    <source>
        <dbReference type="Proteomes" id="UP000660745"/>
    </source>
</evidence>
<keyword evidence="4" id="KW-1185">Reference proteome</keyword>
<feature type="chain" id="PRO_5037180340" evidence="2">
    <location>
        <begin position="26"/>
        <end position="113"/>
    </location>
</feature>
<feature type="signal peptide" evidence="2">
    <location>
        <begin position="1"/>
        <end position="25"/>
    </location>
</feature>
<reference evidence="3" key="1">
    <citation type="journal article" date="2014" name="Int. J. Syst. Evol. Microbiol.">
        <title>Complete genome sequence of Corynebacterium casei LMG S-19264T (=DSM 44701T), isolated from a smear-ripened cheese.</title>
        <authorList>
            <consortium name="US DOE Joint Genome Institute (JGI-PGF)"/>
            <person name="Walter F."/>
            <person name="Albersmeier A."/>
            <person name="Kalinowski J."/>
            <person name="Ruckert C."/>
        </authorList>
    </citation>
    <scope>NUCLEOTIDE SEQUENCE</scope>
    <source>
        <strain evidence="3">CGMCC 4.7430</strain>
    </source>
</reference>
<organism evidence="3 4">
    <name type="scientific">Nonomuraea glycinis</name>
    <dbReference type="NCBI Taxonomy" id="2047744"/>
    <lineage>
        <taxon>Bacteria</taxon>
        <taxon>Bacillati</taxon>
        <taxon>Actinomycetota</taxon>
        <taxon>Actinomycetes</taxon>
        <taxon>Streptosporangiales</taxon>
        <taxon>Streptosporangiaceae</taxon>
        <taxon>Nonomuraea</taxon>
    </lineage>
</organism>
<name>A0A918A9E6_9ACTN</name>
<dbReference type="Proteomes" id="UP000660745">
    <property type="component" value="Unassembled WGS sequence"/>
</dbReference>
<sequence>MRTRLPAALLLLLSWFLPATGHAHAAAQVGVVHEATWHAEQHPGARQLPFHPASAHARTGPYDVIGGGSAVLASGGPHARTTWAVVVRRPATGAPVTRHRDTTSARAPPSTVR</sequence>
<comment type="caution">
    <text evidence="3">The sequence shown here is derived from an EMBL/GenBank/DDBJ whole genome shotgun (WGS) entry which is preliminary data.</text>
</comment>
<dbReference type="RefSeq" id="WP_189140622.1">
    <property type="nucleotide sequence ID" value="NZ_BMNK01000007.1"/>
</dbReference>
<evidence type="ECO:0000313" key="3">
    <source>
        <dbReference type="EMBL" id="GGP09376.1"/>
    </source>
</evidence>
<reference evidence="3" key="2">
    <citation type="submission" date="2020-09" db="EMBL/GenBank/DDBJ databases">
        <authorList>
            <person name="Sun Q."/>
            <person name="Zhou Y."/>
        </authorList>
    </citation>
    <scope>NUCLEOTIDE SEQUENCE</scope>
    <source>
        <strain evidence="3">CGMCC 4.7430</strain>
    </source>
</reference>
<accession>A0A918A9E6</accession>
<dbReference type="EMBL" id="BMNK01000007">
    <property type="protein sequence ID" value="GGP09376.1"/>
    <property type="molecule type" value="Genomic_DNA"/>
</dbReference>
<protein>
    <submittedName>
        <fullName evidence="3">Uncharacterized protein</fullName>
    </submittedName>
</protein>
<dbReference type="AlphaFoldDB" id="A0A918A9E6"/>
<evidence type="ECO:0000256" key="1">
    <source>
        <dbReference type="SAM" id="MobiDB-lite"/>
    </source>
</evidence>
<evidence type="ECO:0000256" key="2">
    <source>
        <dbReference type="SAM" id="SignalP"/>
    </source>
</evidence>
<proteinExistence type="predicted"/>